<reference evidence="6" key="1">
    <citation type="journal article" date="2019" name="Int. J. Syst. Evol. Microbiol.">
        <title>The Global Catalogue of Microorganisms (GCM) 10K type strain sequencing project: providing services to taxonomists for standard genome sequencing and annotation.</title>
        <authorList>
            <consortium name="The Broad Institute Genomics Platform"/>
            <consortium name="The Broad Institute Genome Sequencing Center for Infectious Disease"/>
            <person name="Wu L."/>
            <person name="Ma J."/>
        </authorList>
    </citation>
    <scope>NUCLEOTIDE SEQUENCE [LARGE SCALE GENOMIC DNA]</scope>
    <source>
        <strain evidence="6">CGMCC 1.16326</strain>
    </source>
</reference>
<dbReference type="InterPro" id="IPR025554">
    <property type="entry name" value="DUF4140"/>
</dbReference>
<comment type="caution">
    <text evidence="5">The sequence shown here is derived from an EMBL/GenBank/DDBJ whole genome shotgun (WGS) entry which is preliminary data.</text>
</comment>
<feature type="domain" description="DUF4139" evidence="3">
    <location>
        <begin position="218"/>
        <end position="548"/>
    </location>
</feature>
<dbReference type="Proteomes" id="UP001596104">
    <property type="component" value="Unassembled WGS sequence"/>
</dbReference>
<dbReference type="Pfam" id="PF13598">
    <property type="entry name" value="DUF4139"/>
    <property type="match status" value="1"/>
</dbReference>
<feature type="chain" id="PRO_5046203003" evidence="2">
    <location>
        <begin position="19"/>
        <end position="560"/>
    </location>
</feature>
<name>A0ABW0HBH1_9HYPH</name>
<dbReference type="PANTHER" id="PTHR31005:SF8">
    <property type="entry name" value="DUF4139 DOMAIN-CONTAINING PROTEIN"/>
    <property type="match status" value="1"/>
</dbReference>
<dbReference type="NCBIfam" id="TIGR02231">
    <property type="entry name" value="mucoidy inhibitor MuiA family protein"/>
    <property type="match status" value="1"/>
</dbReference>
<feature type="domain" description="DUF4140" evidence="4">
    <location>
        <begin position="30"/>
        <end position="127"/>
    </location>
</feature>
<gene>
    <name evidence="5" type="ORF">ACFPPC_11665</name>
</gene>
<evidence type="ECO:0000259" key="3">
    <source>
        <dbReference type="Pfam" id="PF13598"/>
    </source>
</evidence>
<sequence length="560" mass="60018">MKTGLAAALLFAPSLAGAAEIELVSKIDRVTVYPDGAVVTRLGKASLLEGVSQIVLRGLPASVDPASIRVEAQGDGAFSIGAVDVRQVPGEARPALDQVLEGKIRALQGEKAKLTGEVSAIEAKRATIENFGKVGPDRLGEGGKVLPVSDWPAVFDAIGTALVKVQGELLGLRNRISDLDAEIAALERARPIAPRASQPKRDVAIAVEAKAPVAADIAVSYRVAGASWLPVYEARLTTGDTNGGAEIAFTRRAELRQRTGEDWNEVAVELSTTRSAQGTRAPELNPLRIAFYEPPVVYEERARLQRQDSERAARSPALALAPAPIAPDQALGAAEPKRAEVQTASVSAGAYQASFKVPGRVTVPQDGSSKAVVLTQGKVKPELSARATPELEEKAYLEASFNHEDEAPLLAGEVYLHRDGAYIGKGRLGQVAPGDKVELGFGADDRLKVTRVPVRRRENDSGWLGSTRTDQREFKTVVKSLHAQPVKLTVTERVPFSENSAITVELLSQSTPPTEKQVGDKRGVSAWSFELAPGAQKEIRLAYRIKYPGDREVVFDQPRR</sequence>
<dbReference type="RefSeq" id="WP_377008263.1">
    <property type="nucleotide sequence ID" value="NZ_JBHSLV010000020.1"/>
</dbReference>
<proteinExistence type="predicted"/>
<evidence type="ECO:0000256" key="1">
    <source>
        <dbReference type="SAM" id="Coils"/>
    </source>
</evidence>
<dbReference type="EMBL" id="JBHSLV010000020">
    <property type="protein sequence ID" value="MFC5393294.1"/>
    <property type="molecule type" value="Genomic_DNA"/>
</dbReference>
<keyword evidence="1" id="KW-0175">Coiled coil</keyword>
<dbReference type="InterPro" id="IPR011935">
    <property type="entry name" value="CHP02231"/>
</dbReference>
<accession>A0ABW0HBH1</accession>
<dbReference type="PANTHER" id="PTHR31005">
    <property type="entry name" value="DUF4139 DOMAIN-CONTAINING PROTEIN"/>
    <property type="match status" value="1"/>
</dbReference>
<feature type="signal peptide" evidence="2">
    <location>
        <begin position="1"/>
        <end position="18"/>
    </location>
</feature>
<evidence type="ECO:0000259" key="4">
    <source>
        <dbReference type="Pfam" id="PF13600"/>
    </source>
</evidence>
<keyword evidence="2" id="KW-0732">Signal</keyword>
<feature type="coiled-coil region" evidence="1">
    <location>
        <begin position="162"/>
        <end position="189"/>
    </location>
</feature>
<organism evidence="5 6">
    <name type="scientific">Bosea vestrisii</name>
    <dbReference type="NCBI Taxonomy" id="151416"/>
    <lineage>
        <taxon>Bacteria</taxon>
        <taxon>Pseudomonadati</taxon>
        <taxon>Pseudomonadota</taxon>
        <taxon>Alphaproteobacteria</taxon>
        <taxon>Hyphomicrobiales</taxon>
        <taxon>Boseaceae</taxon>
        <taxon>Bosea</taxon>
    </lineage>
</organism>
<evidence type="ECO:0000313" key="5">
    <source>
        <dbReference type="EMBL" id="MFC5393294.1"/>
    </source>
</evidence>
<dbReference type="Pfam" id="PF13600">
    <property type="entry name" value="DUF4140"/>
    <property type="match status" value="1"/>
</dbReference>
<keyword evidence="6" id="KW-1185">Reference proteome</keyword>
<dbReference type="InterPro" id="IPR037291">
    <property type="entry name" value="DUF4139"/>
</dbReference>
<evidence type="ECO:0000256" key="2">
    <source>
        <dbReference type="SAM" id="SignalP"/>
    </source>
</evidence>
<protein>
    <submittedName>
        <fullName evidence="5">Mucoidy inhibitor MuiA family protein</fullName>
    </submittedName>
</protein>
<evidence type="ECO:0000313" key="6">
    <source>
        <dbReference type="Proteomes" id="UP001596104"/>
    </source>
</evidence>